<dbReference type="RefSeq" id="WP_005423422.1">
    <property type="nucleotide sequence ID" value="NZ_CM001401.1"/>
</dbReference>
<dbReference type="Proteomes" id="UP000004521">
    <property type="component" value="Chromosome II"/>
</dbReference>
<organism evidence="3 4">
    <name type="scientific">Aliivibrio fischeri SR5</name>
    <dbReference type="NCBI Taxonomy" id="1088719"/>
    <lineage>
        <taxon>Bacteria</taxon>
        <taxon>Pseudomonadati</taxon>
        <taxon>Pseudomonadota</taxon>
        <taxon>Gammaproteobacteria</taxon>
        <taxon>Vibrionales</taxon>
        <taxon>Vibrionaceae</taxon>
        <taxon>Aliivibrio</taxon>
    </lineage>
</organism>
<evidence type="ECO:0000313" key="3">
    <source>
        <dbReference type="EMBL" id="EHN68282.1"/>
    </source>
</evidence>
<proteinExistence type="predicted"/>
<dbReference type="PANTHER" id="PTHR47307">
    <property type="entry name" value="GLUTATHIONE-REGULATED POTASSIUM-EFFLUX SYSTEM ANCILLARY PROTEIN KEFG"/>
    <property type="match status" value="1"/>
</dbReference>
<dbReference type="GO" id="GO:0003955">
    <property type="term" value="F:NAD(P)H dehydrogenase (quinone) activity"/>
    <property type="evidence" value="ECO:0007669"/>
    <property type="project" value="TreeGrafter"/>
</dbReference>
<comment type="caution">
    <text evidence="3">The sequence shown here is derived from an EMBL/GenBank/DDBJ whole genome shotgun (WGS) entry which is preliminary data.</text>
</comment>
<dbReference type="Gene3D" id="3.40.50.360">
    <property type="match status" value="1"/>
</dbReference>
<accession>A0AAV3EMV1</accession>
<dbReference type="SUPFAM" id="SSF52218">
    <property type="entry name" value="Flavoproteins"/>
    <property type="match status" value="1"/>
</dbReference>
<sequence length="185" mass="21419">MKNITIISGHPNHENSISNKAILEYLENNIAENQLNIRKLEDLNTHFEFNVIQEQEALLQADTIIFQFPLFWYSFPALMKKWIDDVICYGFAFGGEKGAQLKDKQFIFSFTVGGQESAYGNEKEIALTMDELLKPLKQMLRYCQVKDISYVYSHNMLYIPDMYGSLEDINSRSECHAKKILSTLN</sequence>
<evidence type="ECO:0000259" key="2">
    <source>
        <dbReference type="Pfam" id="PF02525"/>
    </source>
</evidence>
<dbReference type="GO" id="GO:0009055">
    <property type="term" value="F:electron transfer activity"/>
    <property type="evidence" value="ECO:0007669"/>
    <property type="project" value="TreeGrafter"/>
</dbReference>
<evidence type="ECO:0000256" key="1">
    <source>
        <dbReference type="ARBA" id="ARBA00023002"/>
    </source>
</evidence>
<dbReference type="AlphaFoldDB" id="A0AAV3EMV1"/>
<protein>
    <recommendedName>
        <fullName evidence="2">Flavodoxin-like fold domain-containing protein</fullName>
    </recommendedName>
</protein>
<reference evidence="3 4" key="1">
    <citation type="journal article" date="2012" name="J. Bacteriol.">
        <title>Draft Genome Sequence of Vibrio fischeri SR5, a Strain Isolated from the Light Organ of the Mediterranean Squid Sepiola robusta.</title>
        <authorList>
            <person name="Gyllborg M.C."/>
            <person name="Sahl J.W."/>
            <person name="Cronin D.C.III."/>
            <person name="Rasko D.A."/>
            <person name="Mandel M.J."/>
        </authorList>
    </citation>
    <scope>NUCLEOTIDE SEQUENCE [LARGE SCALE GENOMIC DNA]</scope>
    <source>
        <strain evidence="3 4">SR5</strain>
    </source>
</reference>
<dbReference type="PANTHER" id="PTHR47307:SF1">
    <property type="entry name" value="GLUTATHIONE-REGULATED POTASSIUM-EFFLUX SYSTEM ANCILLARY PROTEIN KEFG"/>
    <property type="match status" value="1"/>
</dbReference>
<keyword evidence="1" id="KW-0560">Oxidoreductase</keyword>
<dbReference type="Pfam" id="PF02525">
    <property type="entry name" value="Flavodoxin_2"/>
    <property type="match status" value="1"/>
</dbReference>
<evidence type="ECO:0000313" key="4">
    <source>
        <dbReference type="Proteomes" id="UP000004521"/>
    </source>
</evidence>
<dbReference type="InterPro" id="IPR029039">
    <property type="entry name" value="Flavoprotein-like_sf"/>
</dbReference>
<feature type="domain" description="Flavodoxin-like fold" evidence="2">
    <location>
        <begin position="2"/>
        <end position="157"/>
    </location>
</feature>
<name>A0AAV3EMV1_ALIFS</name>
<gene>
    <name evidence="3" type="ORF">VFSR5_A0864</name>
</gene>
<dbReference type="EMBL" id="AHIH01000013">
    <property type="protein sequence ID" value="EHN68282.1"/>
    <property type="molecule type" value="Genomic_DNA"/>
</dbReference>
<dbReference type="GO" id="GO:0010181">
    <property type="term" value="F:FMN binding"/>
    <property type="evidence" value="ECO:0007669"/>
    <property type="project" value="TreeGrafter"/>
</dbReference>
<dbReference type="InterPro" id="IPR003680">
    <property type="entry name" value="Flavodoxin_fold"/>
</dbReference>
<dbReference type="InterPro" id="IPR046980">
    <property type="entry name" value="KefG/KefF"/>
</dbReference>